<dbReference type="InterPro" id="IPR036770">
    <property type="entry name" value="Ankyrin_rpt-contain_sf"/>
</dbReference>
<gene>
    <name evidence="4" type="ORF">IPZ78_08735</name>
</gene>
<protein>
    <submittedName>
        <fullName evidence="4">Ankyrin repeat domain-containing protein</fullName>
    </submittedName>
</protein>
<comment type="caution">
    <text evidence="4">The sequence shown here is derived from an EMBL/GenBank/DDBJ whole genome shotgun (WGS) entry which is preliminary data.</text>
</comment>
<sequence length="157" mass="17818">MKDKRIDNSFIAIEKGDNEYVKALFSEVGIEALDRDGRTLLLNATFYNNLELVQFAMENGANINHQDNIGFSALHFAIQEQHLESINLLLLHNISIDLQDNYGNSALWRAVMNDVSVEIIEILLKHGANPNLQNKSEVAPIDLIDEENEEIVRLFNL</sequence>
<dbReference type="Pfam" id="PF12796">
    <property type="entry name" value="Ank_2"/>
    <property type="match status" value="1"/>
</dbReference>
<dbReference type="InterPro" id="IPR002110">
    <property type="entry name" value="Ankyrin_rpt"/>
</dbReference>
<dbReference type="Gene3D" id="1.25.40.20">
    <property type="entry name" value="Ankyrin repeat-containing domain"/>
    <property type="match status" value="1"/>
</dbReference>
<feature type="repeat" description="ANK" evidence="3">
    <location>
        <begin position="36"/>
        <end position="68"/>
    </location>
</feature>
<proteinExistence type="predicted"/>
<dbReference type="Proteomes" id="UP001165302">
    <property type="component" value="Unassembled WGS sequence"/>
</dbReference>
<dbReference type="PANTHER" id="PTHR24171:SF8">
    <property type="entry name" value="BRCA1-ASSOCIATED RING DOMAIN PROTEIN 1"/>
    <property type="match status" value="1"/>
</dbReference>
<feature type="repeat" description="ANK" evidence="3">
    <location>
        <begin position="69"/>
        <end position="101"/>
    </location>
</feature>
<dbReference type="EMBL" id="JADEYP010000013">
    <property type="protein sequence ID" value="MCA5005237.1"/>
    <property type="molecule type" value="Genomic_DNA"/>
</dbReference>
<dbReference type="RefSeq" id="WP_225552771.1">
    <property type="nucleotide sequence ID" value="NZ_JADEYP010000013.1"/>
</dbReference>
<reference evidence="4" key="1">
    <citation type="submission" date="2020-10" db="EMBL/GenBank/DDBJ databases">
        <authorList>
            <person name="Lu T."/>
            <person name="Wang Q."/>
            <person name="Han X."/>
        </authorList>
    </citation>
    <scope>NUCLEOTIDE SEQUENCE</scope>
    <source>
        <strain evidence="4">WQ 366</strain>
    </source>
</reference>
<keyword evidence="5" id="KW-1185">Reference proteome</keyword>
<dbReference type="PANTHER" id="PTHR24171">
    <property type="entry name" value="ANKYRIN REPEAT DOMAIN-CONTAINING PROTEIN 39-RELATED"/>
    <property type="match status" value="1"/>
</dbReference>
<keyword evidence="2 3" id="KW-0040">ANK repeat</keyword>
<keyword evidence="1" id="KW-0677">Repeat</keyword>
<evidence type="ECO:0000313" key="5">
    <source>
        <dbReference type="Proteomes" id="UP001165302"/>
    </source>
</evidence>
<feature type="repeat" description="ANK" evidence="3">
    <location>
        <begin position="102"/>
        <end position="135"/>
    </location>
</feature>
<evidence type="ECO:0000313" key="4">
    <source>
        <dbReference type="EMBL" id="MCA5005237.1"/>
    </source>
</evidence>
<dbReference type="SMART" id="SM00248">
    <property type="entry name" value="ANK"/>
    <property type="match status" value="3"/>
</dbReference>
<dbReference type="PRINTS" id="PR01415">
    <property type="entry name" value="ANKYRIN"/>
</dbReference>
<accession>A0ABS7Z6K9</accession>
<dbReference type="SUPFAM" id="SSF48403">
    <property type="entry name" value="Ankyrin repeat"/>
    <property type="match status" value="1"/>
</dbReference>
<evidence type="ECO:0000256" key="3">
    <source>
        <dbReference type="PROSITE-ProRule" id="PRU00023"/>
    </source>
</evidence>
<evidence type="ECO:0000256" key="2">
    <source>
        <dbReference type="ARBA" id="ARBA00023043"/>
    </source>
</evidence>
<dbReference type="PROSITE" id="PS50088">
    <property type="entry name" value="ANK_REPEAT"/>
    <property type="match status" value="3"/>
</dbReference>
<name>A0ABS7Z6K9_9SPHI</name>
<organism evidence="4 5">
    <name type="scientific">Sphingobacterium bovistauri</name>
    <dbReference type="NCBI Taxonomy" id="2781959"/>
    <lineage>
        <taxon>Bacteria</taxon>
        <taxon>Pseudomonadati</taxon>
        <taxon>Bacteroidota</taxon>
        <taxon>Sphingobacteriia</taxon>
        <taxon>Sphingobacteriales</taxon>
        <taxon>Sphingobacteriaceae</taxon>
        <taxon>Sphingobacterium</taxon>
    </lineage>
</organism>
<evidence type="ECO:0000256" key="1">
    <source>
        <dbReference type="ARBA" id="ARBA00022737"/>
    </source>
</evidence>
<dbReference type="PROSITE" id="PS50297">
    <property type="entry name" value="ANK_REP_REGION"/>
    <property type="match status" value="2"/>
</dbReference>
<dbReference type="Pfam" id="PF00023">
    <property type="entry name" value="Ank"/>
    <property type="match status" value="1"/>
</dbReference>